<keyword evidence="4" id="KW-0233">DNA recombination</keyword>
<gene>
    <name evidence="7" type="ORF">A5672_04535</name>
</gene>
<dbReference type="PROSITE" id="PS50994">
    <property type="entry name" value="INTEGRASE"/>
    <property type="match status" value="1"/>
</dbReference>
<feature type="domain" description="Integrase catalytic" evidence="6">
    <location>
        <begin position="120"/>
        <end position="294"/>
    </location>
</feature>
<proteinExistence type="inferred from homology"/>
<evidence type="ECO:0000259" key="5">
    <source>
        <dbReference type="PROSITE" id="PS50531"/>
    </source>
</evidence>
<dbReference type="PANTHER" id="PTHR35004">
    <property type="entry name" value="TRANSPOSASE RV3428C-RELATED"/>
    <property type="match status" value="1"/>
</dbReference>
<dbReference type="Proteomes" id="UP000092086">
    <property type="component" value="Unassembled WGS sequence"/>
</dbReference>
<dbReference type="GO" id="GO:0003677">
    <property type="term" value="F:DNA binding"/>
    <property type="evidence" value="ECO:0007669"/>
    <property type="project" value="UniProtKB-KW"/>
</dbReference>
<dbReference type="GO" id="GO:0006310">
    <property type="term" value="P:DNA recombination"/>
    <property type="evidence" value="ECO:0007669"/>
    <property type="project" value="UniProtKB-KW"/>
</dbReference>
<accession>A0ABD6NTR5</accession>
<dbReference type="SUPFAM" id="SSF53098">
    <property type="entry name" value="Ribonuclease H-like"/>
    <property type="match status" value="1"/>
</dbReference>
<keyword evidence="2" id="KW-0815">Transposition</keyword>
<evidence type="ECO:0000256" key="2">
    <source>
        <dbReference type="ARBA" id="ARBA00022578"/>
    </source>
</evidence>
<dbReference type="InterPro" id="IPR012337">
    <property type="entry name" value="RNaseH-like_sf"/>
</dbReference>
<keyword evidence="3" id="KW-0238">DNA-binding</keyword>
<evidence type="ECO:0000256" key="3">
    <source>
        <dbReference type="ARBA" id="ARBA00023125"/>
    </source>
</evidence>
<dbReference type="Pfam" id="PF22483">
    <property type="entry name" value="Mu-transpos_C_2"/>
    <property type="match status" value="1"/>
</dbReference>
<name>A0ABD6NTR5_9MYCO</name>
<organism evidence="7 8">
    <name type="scientific">Mycobacterium alsense</name>
    <dbReference type="NCBI Taxonomy" id="324058"/>
    <lineage>
        <taxon>Bacteria</taxon>
        <taxon>Bacillati</taxon>
        <taxon>Actinomycetota</taxon>
        <taxon>Actinomycetes</taxon>
        <taxon>Mycobacteriales</taxon>
        <taxon>Mycobacteriaceae</taxon>
        <taxon>Mycobacterium</taxon>
    </lineage>
</organism>
<dbReference type="AlphaFoldDB" id="A0ABD6NTR5"/>
<dbReference type="PANTHER" id="PTHR35004:SF7">
    <property type="entry name" value="INTEGRASE PROTEIN"/>
    <property type="match status" value="1"/>
</dbReference>
<dbReference type="GO" id="GO:0032196">
    <property type="term" value="P:transposition"/>
    <property type="evidence" value="ECO:0007669"/>
    <property type="project" value="UniProtKB-KW"/>
</dbReference>
<dbReference type="Gene3D" id="1.10.10.60">
    <property type="entry name" value="Homeodomain-like"/>
    <property type="match status" value="1"/>
</dbReference>
<evidence type="ECO:0000313" key="8">
    <source>
        <dbReference type="Proteomes" id="UP000092086"/>
    </source>
</evidence>
<feature type="domain" description="HTH IS21-type" evidence="5">
    <location>
        <begin position="5"/>
        <end position="66"/>
    </location>
</feature>
<dbReference type="EMBL" id="LZIT01000329">
    <property type="protein sequence ID" value="OBG28029.1"/>
    <property type="molecule type" value="Genomic_DNA"/>
</dbReference>
<dbReference type="InterPro" id="IPR017894">
    <property type="entry name" value="HTH_IS21_transposase_type"/>
</dbReference>
<evidence type="ECO:0000256" key="4">
    <source>
        <dbReference type="ARBA" id="ARBA00023172"/>
    </source>
</evidence>
<dbReference type="RefSeq" id="WP_068214289.1">
    <property type="nucleotide sequence ID" value="NZ_LZIT01000329.1"/>
</dbReference>
<dbReference type="PROSITE" id="PS50531">
    <property type="entry name" value="HTH_IS21"/>
    <property type="match status" value="1"/>
</dbReference>
<dbReference type="InterPro" id="IPR001584">
    <property type="entry name" value="Integrase_cat-core"/>
</dbReference>
<dbReference type="InterPro" id="IPR054353">
    <property type="entry name" value="IstA-like_C"/>
</dbReference>
<reference evidence="7 8" key="1">
    <citation type="submission" date="2016-06" db="EMBL/GenBank/DDBJ databases">
        <authorList>
            <person name="Sutton G."/>
            <person name="Brinkac L."/>
            <person name="Sanka R."/>
            <person name="Adams M."/>
            <person name="Lau E."/>
            <person name="Sam S."/>
            <person name="Sreng N."/>
            <person name="Him V."/>
            <person name="Kerleguer A."/>
            <person name="Cheng S."/>
        </authorList>
    </citation>
    <scope>NUCLEOTIDE SEQUENCE [LARGE SCALE GENOMIC DNA]</scope>
    <source>
        <strain evidence="7 8">E2978</strain>
    </source>
</reference>
<protein>
    <submittedName>
        <fullName evidence="7">Transcriptional regulator</fullName>
    </submittedName>
</protein>
<evidence type="ECO:0000259" key="6">
    <source>
        <dbReference type="PROSITE" id="PS50994"/>
    </source>
</evidence>
<evidence type="ECO:0000313" key="7">
    <source>
        <dbReference type="EMBL" id="OBG28029.1"/>
    </source>
</evidence>
<comment type="similarity">
    <text evidence="1">Belongs to the transposase IS21/IS408/IS1162 family.</text>
</comment>
<sequence length="453" mass="49110">MLTWEDDVEVHALHKRGWTISAIARHTGFDRKTVRKYLAGDGKPGVRARPGPDPFDPFVDYVTARLTEDPHLWARTLFDELEELGFGLSYQSLTRNIRARDLRPVCQACQTAVDRPNAVIPHKPGDETQWDWLELPDPPRSWGWGKTAHLLVGSLAHSGKWRAALAPTEDQPHLVACLDRVTRGLGGLTRVWRFDRMATVCDPGSGRVTASFAGVAKHYGVAVAICPARRGNRKGVVEKVNHTAAQRWWRTLADEATVEAAQASVDRFARVRGDTRLRATADGRSSVAVVAKAEPLTAAPAAPYPVIVAETRTASRQALVSYRGNRYSVPPELAATQVSVSHPVGGQFVDIATTSGIVVARHRMAADGLGVMVRDSGHVIALDTAAMATAATGRPHRRKERIPPGPAAKAAAAQLLQLTQKPTAGVESSTASTESTVIDLSVYERAAQNRTIQ</sequence>
<comment type="caution">
    <text evidence="7">The sequence shown here is derived from an EMBL/GenBank/DDBJ whole genome shotgun (WGS) entry which is preliminary data.</text>
</comment>
<evidence type="ECO:0000256" key="1">
    <source>
        <dbReference type="ARBA" id="ARBA00009277"/>
    </source>
</evidence>